<dbReference type="OrthoDB" id="142455at2"/>
<evidence type="ECO:0000313" key="2">
    <source>
        <dbReference type="EMBL" id="GAP12898.1"/>
    </source>
</evidence>
<sequence>MPKRPLFTRFQSALRAFFQTTLIEPEFYEGAAPEQRDRAVWDRAELLRQALEAWRSNPLARRIVELTSQYVVGGGFTLASPDPQAHDFLQEWWRHPLNQAPLRVFEWCDELTRSGELFFLLSSDAAGMTYLRAVPALAVRAVHTAENDVQQETAYELEGGEWGESLLRPAYNPLEDTPDAAVMVHYAANRPVGALRGESDLAPLLRWLARYAAWLEDRARLNRFRTSFVYVIKARFAGEAERRARQQMLAANPPTPGSFLVTDESESWETLSPRLEADDAANDGLALKKMIAAGAGLPLHFLAEPESSTRTTAESAGGPTFRHFEQCQELFRWLVGDLARIALHRRACLQPGLNPDAVIEVRAADLSARDNAALAVACSTISGAFLQLYERGLIDAGELLRLCYRFAGETADVNELLKRARPRPRSRSAAWKGRPAGIKVDPVTGEVSGEEE</sequence>
<reference evidence="2" key="1">
    <citation type="submission" date="2015-07" db="EMBL/GenBank/DDBJ databases">
        <title>Draft Genome Sequences of Anaerolinea thermolimosa IMO-1, Bellilinea caldifistulae GOMI-1, Leptolinea tardivitalis YMTK-2, Levilinea saccharolytica KIBI-1,Longilinea arvoryzae KOME-1, Previously Described as Members of the Anaerolineaceae (Chloroflexi).</title>
        <authorList>
            <person name="Sekiguchi Y."/>
            <person name="Ohashi A."/>
            <person name="Matsuura N."/>
            <person name="Tourlousse M.D."/>
        </authorList>
    </citation>
    <scope>NUCLEOTIDE SEQUENCE [LARGE SCALE GENOMIC DNA]</scope>
    <source>
        <strain evidence="2">KOME-1</strain>
    </source>
</reference>
<dbReference type="STRING" id="360412.LARV_00638"/>
<name>A0A0S7BFT1_9CHLR</name>
<dbReference type="AlphaFoldDB" id="A0A0S7BFT1"/>
<keyword evidence="3" id="KW-1185">Reference proteome</keyword>
<dbReference type="Proteomes" id="UP000055060">
    <property type="component" value="Unassembled WGS sequence"/>
</dbReference>
<dbReference type="RefSeq" id="WP_075072282.1">
    <property type="nucleotide sequence ID" value="NZ_DF967972.1"/>
</dbReference>
<feature type="region of interest" description="Disordered" evidence="1">
    <location>
        <begin position="423"/>
        <end position="452"/>
    </location>
</feature>
<gene>
    <name evidence="2" type="ORF">LARV_00638</name>
</gene>
<evidence type="ECO:0000313" key="3">
    <source>
        <dbReference type="Proteomes" id="UP000055060"/>
    </source>
</evidence>
<dbReference type="EMBL" id="DF967972">
    <property type="protein sequence ID" value="GAP12898.1"/>
    <property type="molecule type" value="Genomic_DNA"/>
</dbReference>
<organism evidence="2">
    <name type="scientific">Longilinea arvoryzae</name>
    <dbReference type="NCBI Taxonomy" id="360412"/>
    <lineage>
        <taxon>Bacteria</taxon>
        <taxon>Bacillati</taxon>
        <taxon>Chloroflexota</taxon>
        <taxon>Anaerolineae</taxon>
        <taxon>Anaerolineales</taxon>
        <taxon>Anaerolineaceae</taxon>
        <taxon>Longilinea</taxon>
    </lineage>
</organism>
<proteinExistence type="predicted"/>
<accession>A0A0S7BFT1</accession>
<protein>
    <submittedName>
        <fullName evidence="2">Phage portal protein, lambda family</fullName>
    </submittedName>
</protein>
<evidence type="ECO:0000256" key="1">
    <source>
        <dbReference type="SAM" id="MobiDB-lite"/>
    </source>
</evidence>